<evidence type="ECO:0000256" key="3">
    <source>
        <dbReference type="ARBA" id="ARBA00023125"/>
    </source>
</evidence>
<dbReference type="Pfam" id="PF00126">
    <property type="entry name" value="HTH_1"/>
    <property type="match status" value="1"/>
</dbReference>
<comment type="similarity">
    <text evidence="1">Belongs to the LysR transcriptional regulatory family.</text>
</comment>
<dbReference type="Proteomes" id="UP001365405">
    <property type="component" value="Unassembled WGS sequence"/>
</dbReference>
<dbReference type="PANTHER" id="PTHR30126:SF91">
    <property type="entry name" value="LYSR FAMILY TRANSCRIPTIONAL REGULATOR"/>
    <property type="match status" value="1"/>
</dbReference>
<dbReference type="Gene3D" id="1.10.10.10">
    <property type="entry name" value="Winged helix-like DNA-binding domain superfamily/Winged helix DNA-binding domain"/>
    <property type="match status" value="1"/>
</dbReference>
<dbReference type="PRINTS" id="PR00039">
    <property type="entry name" value="HTHLYSR"/>
</dbReference>
<evidence type="ECO:0000259" key="5">
    <source>
        <dbReference type="PROSITE" id="PS50931"/>
    </source>
</evidence>
<reference evidence="6 7" key="1">
    <citation type="submission" date="2024-04" db="EMBL/GenBank/DDBJ databases">
        <title>Novel species of the genus Ideonella isolated from streams.</title>
        <authorList>
            <person name="Lu H."/>
        </authorList>
    </citation>
    <scope>NUCLEOTIDE SEQUENCE [LARGE SCALE GENOMIC DNA]</scope>
    <source>
        <strain evidence="6 7">DXS22W</strain>
    </source>
</reference>
<dbReference type="PANTHER" id="PTHR30126">
    <property type="entry name" value="HTH-TYPE TRANSCRIPTIONAL REGULATOR"/>
    <property type="match status" value="1"/>
</dbReference>
<accession>A0ABU9CKC8</accession>
<protein>
    <submittedName>
        <fullName evidence="6">LysR family transcriptional regulator</fullName>
    </submittedName>
</protein>
<dbReference type="CDD" id="cd05466">
    <property type="entry name" value="PBP2_LTTR_substrate"/>
    <property type="match status" value="1"/>
</dbReference>
<dbReference type="InterPro" id="IPR036388">
    <property type="entry name" value="WH-like_DNA-bd_sf"/>
</dbReference>
<dbReference type="PROSITE" id="PS50931">
    <property type="entry name" value="HTH_LYSR"/>
    <property type="match status" value="1"/>
</dbReference>
<evidence type="ECO:0000256" key="2">
    <source>
        <dbReference type="ARBA" id="ARBA00023015"/>
    </source>
</evidence>
<evidence type="ECO:0000313" key="6">
    <source>
        <dbReference type="EMBL" id="MEK8051635.1"/>
    </source>
</evidence>
<sequence>MTLIQLRHFIALAELGSFSRAADDVHLTQPALSRSIRALEDELGQPLFDRVGRRNELSAFGRAVLVRARQIVFDADELRGSGPRMRQGLAGRLRVGLGSGPGAMLMTPLLLQVAGQPPGLQVEVARGGTELLVQALRARQLDALVIDARSLVPAPDLHSEPVGEMRGAFLVRRGHPLARSRRAPTFDQVAAHGIASTPLSDEVARILVERYGPQAHPQRCVTLRCDEVGSLAEAARHSDVVLLAIRAAAPDLVELTLAPPLDATARFALVTLAGRAEAPALALVRQLALALLQDAG</sequence>
<dbReference type="Gene3D" id="3.40.190.10">
    <property type="entry name" value="Periplasmic binding protein-like II"/>
    <property type="match status" value="2"/>
</dbReference>
<keyword evidence="3" id="KW-0238">DNA-binding</keyword>
<gene>
    <name evidence="6" type="ORF">AACH10_15400</name>
</gene>
<proteinExistence type="inferred from homology"/>
<dbReference type="InterPro" id="IPR000847">
    <property type="entry name" value="LysR_HTH_N"/>
</dbReference>
<dbReference type="RefSeq" id="WP_341411337.1">
    <property type="nucleotide sequence ID" value="NZ_JBBUTH010000008.1"/>
</dbReference>
<evidence type="ECO:0000256" key="4">
    <source>
        <dbReference type="ARBA" id="ARBA00023163"/>
    </source>
</evidence>
<evidence type="ECO:0000313" key="7">
    <source>
        <dbReference type="Proteomes" id="UP001365405"/>
    </source>
</evidence>
<organism evidence="6 7">
    <name type="scientific">Pseudaquabacterium inlustre</name>
    <dbReference type="NCBI Taxonomy" id="2984192"/>
    <lineage>
        <taxon>Bacteria</taxon>
        <taxon>Pseudomonadati</taxon>
        <taxon>Pseudomonadota</taxon>
        <taxon>Betaproteobacteria</taxon>
        <taxon>Burkholderiales</taxon>
        <taxon>Sphaerotilaceae</taxon>
        <taxon>Pseudaquabacterium</taxon>
    </lineage>
</organism>
<dbReference type="Pfam" id="PF03466">
    <property type="entry name" value="LysR_substrate"/>
    <property type="match status" value="1"/>
</dbReference>
<keyword evidence="4" id="KW-0804">Transcription</keyword>
<dbReference type="InterPro" id="IPR036390">
    <property type="entry name" value="WH_DNA-bd_sf"/>
</dbReference>
<name>A0ABU9CKC8_9BURK</name>
<feature type="domain" description="HTH lysR-type" evidence="5">
    <location>
        <begin position="1"/>
        <end position="58"/>
    </location>
</feature>
<dbReference type="SUPFAM" id="SSF53850">
    <property type="entry name" value="Periplasmic binding protein-like II"/>
    <property type="match status" value="1"/>
</dbReference>
<dbReference type="InterPro" id="IPR005119">
    <property type="entry name" value="LysR_subst-bd"/>
</dbReference>
<keyword evidence="7" id="KW-1185">Reference proteome</keyword>
<comment type="caution">
    <text evidence="6">The sequence shown here is derived from an EMBL/GenBank/DDBJ whole genome shotgun (WGS) entry which is preliminary data.</text>
</comment>
<dbReference type="SUPFAM" id="SSF46785">
    <property type="entry name" value="Winged helix' DNA-binding domain"/>
    <property type="match status" value="1"/>
</dbReference>
<dbReference type="EMBL" id="JBBUTH010000008">
    <property type="protein sequence ID" value="MEK8051635.1"/>
    <property type="molecule type" value="Genomic_DNA"/>
</dbReference>
<keyword evidence="2" id="KW-0805">Transcription regulation</keyword>
<evidence type="ECO:0000256" key="1">
    <source>
        <dbReference type="ARBA" id="ARBA00009437"/>
    </source>
</evidence>